<dbReference type="Proteomes" id="UP001281147">
    <property type="component" value="Unassembled WGS sequence"/>
</dbReference>
<protein>
    <submittedName>
        <fullName evidence="1">Uncharacterized protein</fullName>
    </submittedName>
</protein>
<keyword evidence="2" id="KW-1185">Reference proteome</keyword>
<dbReference type="EMBL" id="JAUTXU010000045">
    <property type="protein sequence ID" value="KAK3716005.1"/>
    <property type="molecule type" value="Genomic_DNA"/>
</dbReference>
<proteinExistence type="predicted"/>
<evidence type="ECO:0000313" key="1">
    <source>
        <dbReference type="EMBL" id="KAK3716005.1"/>
    </source>
</evidence>
<accession>A0ACC3NGT8</accession>
<organism evidence="1 2">
    <name type="scientific">Vermiconidia calcicola</name>
    <dbReference type="NCBI Taxonomy" id="1690605"/>
    <lineage>
        <taxon>Eukaryota</taxon>
        <taxon>Fungi</taxon>
        <taxon>Dikarya</taxon>
        <taxon>Ascomycota</taxon>
        <taxon>Pezizomycotina</taxon>
        <taxon>Dothideomycetes</taxon>
        <taxon>Dothideomycetidae</taxon>
        <taxon>Mycosphaerellales</taxon>
        <taxon>Extremaceae</taxon>
        <taxon>Vermiconidia</taxon>
    </lineage>
</organism>
<reference evidence="1" key="1">
    <citation type="submission" date="2023-07" db="EMBL/GenBank/DDBJ databases">
        <title>Black Yeasts Isolated from many extreme environments.</title>
        <authorList>
            <person name="Coleine C."/>
            <person name="Stajich J.E."/>
            <person name="Selbmann L."/>
        </authorList>
    </citation>
    <scope>NUCLEOTIDE SEQUENCE</scope>
    <source>
        <strain evidence="1">CCFEE 5714</strain>
    </source>
</reference>
<evidence type="ECO:0000313" key="2">
    <source>
        <dbReference type="Proteomes" id="UP001281147"/>
    </source>
</evidence>
<name>A0ACC3NGT8_9PEZI</name>
<comment type="caution">
    <text evidence="1">The sequence shown here is derived from an EMBL/GenBank/DDBJ whole genome shotgun (WGS) entry which is preliminary data.</text>
</comment>
<sequence length="340" mass="38047">MARGGKKSEARDVKRHKPAKPGTEPDELRGDTQPERSIAIDLQQKCLDIFRDALQPHPDETGVLQEVKGHLYDRNFAAAFGKDDYLQVYASRWSPSRALAYLQIFQDIEAMLRAGPVKGGNDLSIVGLGGGAGGELVALAGWFRMLQAEGDGEGAKALDVTLVDMADWSKVTDSLRKGITTPPELSKYASQAKKEANRALLNDTDMSVEFLQQDVLDVKEDEMDRLSERLRTAHIASTTKFLHKITDSTRPGSYLLVVDSPGSYSTVSLNGRETRYPMRHLLEYTLLDILKAETATPEWEKVLSDESRWFRLAESLQYLIKLEDMRYQIHVYRRLSTGAG</sequence>
<gene>
    <name evidence="1" type="ORF">LTR37_006735</name>
</gene>